<organism evidence="1">
    <name type="scientific">uncultured Caudovirales phage</name>
    <dbReference type="NCBI Taxonomy" id="2100421"/>
    <lineage>
        <taxon>Viruses</taxon>
        <taxon>Duplodnaviria</taxon>
        <taxon>Heunggongvirae</taxon>
        <taxon>Uroviricota</taxon>
        <taxon>Caudoviricetes</taxon>
        <taxon>Peduoviridae</taxon>
        <taxon>Maltschvirus</taxon>
        <taxon>Maltschvirus maltsch</taxon>
    </lineage>
</organism>
<protein>
    <submittedName>
        <fullName evidence="1">Uncharacterized protein</fullName>
    </submittedName>
</protein>
<evidence type="ECO:0000313" key="1">
    <source>
        <dbReference type="EMBL" id="CAB4120933.1"/>
    </source>
</evidence>
<gene>
    <name evidence="1" type="ORF">UFOVP1_41</name>
</gene>
<name>A0A6J5KHR4_9CAUD</name>
<dbReference type="EMBL" id="LR796139">
    <property type="protein sequence ID" value="CAB4120933.1"/>
    <property type="molecule type" value="Genomic_DNA"/>
</dbReference>
<sequence length="137" mass="16123">MFQDYDEYCAQTDADRCKQLLYAIILSAIKDGDTCWLKSAKCEYYCYLIDLDYECLSSYVKCILGGTYKVRRRRDAGTRVCKSCRLALPTTDFYKERLYNQKGYYLKCKACVSKTNKRKYRQKIERQLAAEAKKSLI</sequence>
<accession>A0A6J5KHR4</accession>
<proteinExistence type="predicted"/>
<reference evidence="1" key="1">
    <citation type="submission" date="2020-04" db="EMBL/GenBank/DDBJ databases">
        <authorList>
            <person name="Chiriac C."/>
            <person name="Salcher M."/>
            <person name="Ghai R."/>
            <person name="Kavagutti S V."/>
        </authorList>
    </citation>
    <scope>NUCLEOTIDE SEQUENCE</scope>
</reference>